<evidence type="ECO:0000259" key="3">
    <source>
        <dbReference type="SMART" id="SM00484"/>
    </source>
</evidence>
<keyword evidence="1" id="KW-0479">Metal-binding</keyword>
<evidence type="ECO:0000313" key="4">
    <source>
        <dbReference type="EMBL" id="ORX35224.1"/>
    </source>
</evidence>
<feature type="region of interest" description="Disordered" evidence="2">
    <location>
        <begin position="177"/>
        <end position="214"/>
    </location>
</feature>
<keyword evidence="1" id="KW-0540">Nuclease</keyword>
<dbReference type="Gene3D" id="3.40.50.1010">
    <property type="entry name" value="5'-nuclease"/>
    <property type="match status" value="2"/>
</dbReference>
<dbReference type="Proteomes" id="UP000193218">
    <property type="component" value="Unassembled WGS sequence"/>
</dbReference>
<dbReference type="SUPFAM" id="SSF88723">
    <property type="entry name" value="PIN domain-like"/>
    <property type="match status" value="1"/>
</dbReference>
<name>A0A1Y1UCI2_9TREE</name>
<dbReference type="GO" id="GO:0006310">
    <property type="term" value="P:DNA recombination"/>
    <property type="evidence" value="ECO:0007669"/>
    <property type="project" value="TreeGrafter"/>
</dbReference>
<dbReference type="PRINTS" id="PR00853">
    <property type="entry name" value="XPGRADSUPER"/>
</dbReference>
<dbReference type="InterPro" id="IPR029060">
    <property type="entry name" value="PIN-like_dom_sf"/>
</dbReference>
<keyword evidence="1" id="KW-0238">DNA-binding</keyword>
<evidence type="ECO:0000313" key="5">
    <source>
        <dbReference type="Proteomes" id="UP000193218"/>
    </source>
</evidence>
<dbReference type="PANTHER" id="PTHR11081">
    <property type="entry name" value="FLAP ENDONUCLEASE FAMILY MEMBER"/>
    <property type="match status" value="1"/>
</dbReference>
<dbReference type="EMBL" id="NBSH01000011">
    <property type="protein sequence ID" value="ORX35224.1"/>
    <property type="molecule type" value="Genomic_DNA"/>
</dbReference>
<dbReference type="InterPro" id="IPR006084">
    <property type="entry name" value="XPG/Rad2"/>
</dbReference>
<comment type="similarity">
    <text evidence="1">Belongs to the XPG/RAD2 endonuclease family. EXO1 subfamily.</text>
</comment>
<keyword evidence="1" id="KW-0460">Magnesium</keyword>
<comment type="function">
    <text evidence="1">5'-&gt;3' double-stranded DNA exonuclease which may also possess a cryptic 3'-&gt;5' double-stranded DNA exonuclease activity. Functions in DNA mismatch repair.</text>
</comment>
<keyword evidence="5" id="KW-1185">Reference proteome</keyword>
<dbReference type="STRING" id="4999.A0A1Y1UCI2"/>
<keyword evidence="1" id="KW-0234">DNA repair</keyword>
<proteinExistence type="inferred from homology"/>
<dbReference type="RefSeq" id="XP_021869414.1">
    <property type="nucleotide sequence ID" value="XM_022018476.1"/>
</dbReference>
<keyword evidence="1" id="KW-0267">Excision nuclease</keyword>
<dbReference type="GO" id="GO:0046872">
    <property type="term" value="F:metal ion binding"/>
    <property type="evidence" value="ECO:0007669"/>
    <property type="project" value="UniProtKB-UniRule"/>
</dbReference>
<evidence type="ECO:0000256" key="2">
    <source>
        <dbReference type="SAM" id="MobiDB-lite"/>
    </source>
</evidence>
<keyword evidence="1" id="KW-0228">DNA excision</keyword>
<dbReference type="PANTHER" id="PTHR11081:SF8">
    <property type="entry name" value="EXONUCLEASE 1"/>
    <property type="match status" value="1"/>
</dbReference>
<dbReference type="EC" id="3.1.-.-" evidence="1"/>
<keyword evidence="1" id="KW-0539">Nucleus</keyword>
<dbReference type="SMART" id="SM00484">
    <property type="entry name" value="XPGI"/>
    <property type="match status" value="1"/>
</dbReference>
<dbReference type="GO" id="GO:0006298">
    <property type="term" value="P:mismatch repair"/>
    <property type="evidence" value="ECO:0007669"/>
    <property type="project" value="TreeGrafter"/>
</dbReference>
<dbReference type="InterPro" id="IPR006086">
    <property type="entry name" value="XPG-I_dom"/>
</dbReference>
<dbReference type="GO" id="GO:0005634">
    <property type="term" value="C:nucleus"/>
    <property type="evidence" value="ECO:0007669"/>
    <property type="project" value="UniProtKB-SubCell"/>
</dbReference>
<dbReference type="InterPro" id="IPR008918">
    <property type="entry name" value="HhH2"/>
</dbReference>
<feature type="region of interest" description="Disordered" evidence="2">
    <location>
        <begin position="597"/>
        <end position="631"/>
    </location>
</feature>
<dbReference type="SMART" id="SM00279">
    <property type="entry name" value="HhH2"/>
    <property type="match status" value="1"/>
</dbReference>
<dbReference type="SUPFAM" id="SSF47807">
    <property type="entry name" value="5' to 3' exonuclease, C-terminal subdomain"/>
    <property type="match status" value="1"/>
</dbReference>
<feature type="region of interest" description="Disordered" evidence="2">
    <location>
        <begin position="273"/>
        <end position="295"/>
    </location>
</feature>
<dbReference type="GO" id="GO:0003677">
    <property type="term" value="F:DNA binding"/>
    <property type="evidence" value="ECO:0007669"/>
    <property type="project" value="UniProtKB-UniRule"/>
</dbReference>
<reference evidence="4 5" key="1">
    <citation type="submission" date="2017-03" db="EMBL/GenBank/DDBJ databases">
        <title>Widespread Adenine N6-methylation of Active Genes in Fungi.</title>
        <authorList>
            <consortium name="DOE Joint Genome Institute"/>
            <person name="Mondo S.J."/>
            <person name="Dannebaum R.O."/>
            <person name="Kuo R.C."/>
            <person name="Louie K.B."/>
            <person name="Bewick A.J."/>
            <person name="Labutti K."/>
            <person name="Haridas S."/>
            <person name="Kuo A."/>
            <person name="Salamov A."/>
            <person name="Ahrendt S.R."/>
            <person name="Lau R."/>
            <person name="Bowen B.P."/>
            <person name="Lipzen A."/>
            <person name="Sullivan W."/>
            <person name="Andreopoulos W.B."/>
            <person name="Clum A."/>
            <person name="Lindquist E."/>
            <person name="Daum C."/>
            <person name="Northen T.R."/>
            <person name="Ramamoorthy G."/>
            <person name="Schmitz R.J."/>
            <person name="Gryganskyi A."/>
            <person name="Culley D."/>
            <person name="Magnuson J."/>
            <person name="James T.Y."/>
            <person name="O'Malley M.A."/>
            <person name="Stajich J.E."/>
            <person name="Spatafora J.W."/>
            <person name="Visel A."/>
            <person name="Grigoriev I.V."/>
        </authorList>
    </citation>
    <scope>NUCLEOTIDE SEQUENCE [LARGE SCALE GENOMIC DNA]</scope>
    <source>
        <strain evidence="4 5">NRRL Y-17943</strain>
    </source>
</reference>
<dbReference type="AlphaFoldDB" id="A0A1Y1UCI2"/>
<dbReference type="InParanoid" id="A0A1Y1UCI2"/>
<dbReference type="InterPro" id="IPR036279">
    <property type="entry name" value="5-3_exonuclease_C_sf"/>
</dbReference>
<keyword evidence="1" id="KW-0378">Hydrolase</keyword>
<comment type="caution">
    <text evidence="4">The sequence shown here is derived from an EMBL/GenBank/DDBJ whole genome shotgun (WGS) entry which is preliminary data.</text>
</comment>
<dbReference type="OrthoDB" id="31113at2759"/>
<evidence type="ECO:0000256" key="1">
    <source>
        <dbReference type="RuleBase" id="RU910737"/>
    </source>
</evidence>
<keyword evidence="1" id="KW-0227">DNA damage</keyword>
<dbReference type="GeneID" id="33560285"/>
<dbReference type="Gene3D" id="1.10.150.20">
    <property type="entry name" value="5' to 3' exonuclease, C-terminal subdomain"/>
    <property type="match status" value="1"/>
</dbReference>
<dbReference type="GO" id="GO:0035312">
    <property type="term" value="F:5'-3' DNA exonuclease activity"/>
    <property type="evidence" value="ECO:0007669"/>
    <property type="project" value="UniProtKB-UniRule"/>
</dbReference>
<sequence>MGIQGLHIWIRQAQPQLLNVMKRRWADPGISGKRVAIDGTLLTNAFHLSPKNETPGLEGKGAIIGWYNLVKAMRSHGVKPVAVWDERGSRAWKAVEARKRLAARQSHLVRSHKEDDRASRLKSMQGLFEEFSSMTETERNIFHRHWADMLLQTLNVSLNQGKKKVVVVVEEEEDVPGDAVMMPPAGNDLPNKSPVDQVQTDYKTSSEPLTPSQAQESLDKVISFVDSFNEVLEEFTAHYRPYSRSSRGKKLRDKEDEMVIEHAATLETIAGESLSGGQVSEVGPRSGRRSTDPIDQTLRDLAPEVGETSAQTDLTRREGELLQTFLVTPPDYAPEKAFDILDTPTEGTIELLSETERQSRLNELTLDSERMQDMMKKRLAVPTAQDHAQCRELLIKMGVPILTAEIPYEAEGLASALAKANLVDFVGTEDSDVLAYEAPLLRGVSGGPITAVSGSELREAVDMTSSTFLDFCILLGTDASDRIPGVGPARAFKLIREHGSIENILASSNKYTTKMTAAAKKEFMRQVELARKVFTDLPAIPEGVVLEQGVCDEAALDRWLEDVHGLRFERGLGYVLEQVRPLPNAPHHESFMEDIVDEDEDDNDSISWDDILATESTASSVSSSSPPPVSS</sequence>
<comment type="subcellular location">
    <subcellularLocation>
        <location evidence="1">Nucleus</location>
    </subcellularLocation>
</comment>
<feature type="domain" description="XPG-I" evidence="3">
    <location>
        <begin position="395"/>
        <end position="463"/>
    </location>
</feature>
<gene>
    <name evidence="4" type="ORF">BD324DRAFT_652366</name>
</gene>
<comment type="cofactor">
    <cofactor evidence="1">
        <name>Mg(2+)</name>
        <dbReference type="ChEBI" id="CHEBI:18420"/>
    </cofactor>
    <text evidence="1">Binds 2 magnesium ions per subunit. They probably participate in the reaction catalyzed by the enzyme. May bind an additional third magnesium ion after substrate binding.</text>
</comment>
<dbReference type="Pfam" id="PF00867">
    <property type="entry name" value="XPG_I"/>
    <property type="match status" value="1"/>
</dbReference>
<keyword evidence="1" id="KW-0269">Exonuclease</keyword>
<protein>
    <recommendedName>
        <fullName evidence="1">Exonuclease 1</fullName>
        <ecNumber evidence="1">3.1.-.-</ecNumber>
    </recommendedName>
</protein>
<dbReference type="GO" id="GO:0017108">
    <property type="term" value="F:5'-flap endonuclease activity"/>
    <property type="evidence" value="ECO:0007669"/>
    <property type="project" value="TreeGrafter"/>
</dbReference>
<organism evidence="4 5">
    <name type="scientific">Kockovaella imperatae</name>
    <dbReference type="NCBI Taxonomy" id="4999"/>
    <lineage>
        <taxon>Eukaryota</taxon>
        <taxon>Fungi</taxon>
        <taxon>Dikarya</taxon>
        <taxon>Basidiomycota</taxon>
        <taxon>Agaricomycotina</taxon>
        <taxon>Tremellomycetes</taxon>
        <taxon>Tremellales</taxon>
        <taxon>Cuniculitremaceae</taxon>
        <taxon>Kockovaella</taxon>
    </lineage>
</organism>
<accession>A0A1Y1UCI2</accession>
<feature type="compositionally biased region" description="Polar residues" evidence="2">
    <location>
        <begin position="194"/>
        <end position="214"/>
    </location>
</feature>